<protein>
    <submittedName>
        <fullName evidence="2">Uncharacterized protein</fullName>
    </submittedName>
</protein>
<keyword evidence="1" id="KW-0472">Membrane</keyword>
<evidence type="ECO:0000313" key="3">
    <source>
        <dbReference type="Proteomes" id="UP000006729"/>
    </source>
</evidence>
<dbReference type="EMBL" id="CM009292">
    <property type="protein sequence ID" value="PNT43076.1"/>
    <property type="molecule type" value="Genomic_DNA"/>
</dbReference>
<evidence type="ECO:0000313" key="2">
    <source>
        <dbReference type="EMBL" id="PNT43076.1"/>
    </source>
</evidence>
<reference evidence="2 3" key="1">
    <citation type="journal article" date="2006" name="Science">
        <title>The genome of black cottonwood, Populus trichocarpa (Torr. &amp; Gray).</title>
        <authorList>
            <person name="Tuskan G.A."/>
            <person name="Difazio S."/>
            <person name="Jansson S."/>
            <person name="Bohlmann J."/>
            <person name="Grigoriev I."/>
            <person name="Hellsten U."/>
            <person name="Putnam N."/>
            <person name="Ralph S."/>
            <person name="Rombauts S."/>
            <person name="Salamov A."/>
            <person name="Schein J."/>
            <person name="Sterck L."/>
            <person name="Aerts A."/>
            <person name="Bhalerao R.R."/>
            <person name="Bhalerao R.P."/>
            <person name="Blaudez D."/>
            <person name="Boerjan W."/>
            <person name="Brun A."/>
            <person name="Brunner A."/>
            <person name="Busov V."/>
            <person name="Campbell M."/>
            <person name="Carlson J."/>
            <person name="Chalot M."/>
            <person name="Chapman J."/>
            <person name="Chen G.L."/>
            <person name="Cooper D."/>
            <person name="Coutinho P.M."/>
            <person name="Couturier J."/>
            <person name="Covert S."/>
            <person name="Cronk Q."/>
            <person name="Cunningham R."/>
            <person name="Davis J."/>
            <person name="Degroeve S."/>
            <person name="Dejardin A."/>
            <person name="Depamphilis C."/>
            <person name="Detter J."/>
            <person name="Dirks B."/>
            <person name="Dubchak I."/>
            <person name="Duplessis S."/>
            <person name="Ehlting J."/>
            <person name="Ellis B."/>
            <person name="Gendler K."/>
            <person name="Goodstein D."/>
            <person name="Gribskov M."/>
            <person name="Grimwood J."/>
            <person name="Groover A."/>
            <person name="Gunter L."/>
            <person name="Hamberger B."/>
            <person name="Heinze B."/>
            <person name="Helariutta Y."/>
            <person name="Henrissat B."/>
            <person name="Holligan D."/>
            <person name="Holt R."/>
            <person name="Huang W."/>
            <person name="Islam-Faridi N."/>
            <person name="Jones S."/>
            <person name="Jones-Rhoades M."/>
            <person name="Jorgensen R."/>
            <person name="Joshi C."/>
            <person name="Kangasjarvi J."/>
            <person name="Karlsson J."/>
            <person name="Kelleher C."/>
            <person name="Kirkpatrick R."/>
            <person name="Kirst M."/>
            <person name="Kohler A."/>
            <person name="Kalluri U."/>
            <person name="Larimer F."/>
            <person name="Leebens-Mack J."/>
            <person name="Leple J.C."/>
            <person name="Locascio P."/>
            <person name="Lou Y."/>
            <person name="Lucas S."/>
            <person name="Martin F."/>
            <person name="Montanini B."/>
            <person name="Napoli C."/>
            <person name="Nelson D.R."/>
            <person name="Nelson C."/>
            <person name="Nieminen K."/>
            <person name="Nilsson O."/>
            <person name="Pereda V."/>
            <person name="Peter G."/>
            <person name="Philippe R."/>
            <person name="Pilate G."/>
            <person name="Poliakov A."/>
            <person name="Razumovskaya J."/>
            <person name="Richardson P."/>
            <person name="Rinaldi C."/>
            <person name="Ritland K."/>
            <person name="Rouze P."/>
            <person name="Ryaboy D."/>
            <person name="Schmutz J."/>
            <person name="Schrader J."/>
            <person name="Segerman B."/>
            <person name="Shin H."/>
            <person name="Siddiqui A."/>
            <person name="Sterky F."/>
            <person name="Terry A."/>
            <person name="Tsai C.J."/>
            <person name="Uberbacher E."/>
            <person name="Unneberg P."/>
            <person name="Vahala J."/>
            <person name="Wall K."/>
            <person name="Wessler S."/>
            <person name="Yang G."/>
            <person name="Yin T."/>
            <person name="Douglas C."/>
            <person name="Marra M."/>
            <person name="Sandberg G."/>
            <person name="Van de Peer Y."/>
            <person name="Rokhsar D."/>
        </authorList>
    </citation>
    <scope>NUCLEOTIDE SEQUENCE [LARGE SCALE GENOMIC DNA]</scope>
    <source>
        <strain evidence="3">cv. Nisqually</strain>
    </source>
</reference>
<keyword evidence="3" id="KW-1185">Reference proteome</keyword>
<sequence>MASKYTSIFTSFPRIIPQVQGIGVHLATLMFKILAMSFMVNFLELEEPSIYGYGYAPRYINELAANQGNSVKTLQQHLL</sequence>
<accession>A0A2K2AZW7</accession>
<organism evidence="2 3">
    <name type="scientific">Populus trichocarpa</name>
    <name type="common">Western balsam poplar</name>
    <name type="synonym">Populus balsamifera subsp. trichocarpa</name>
    <dbReference type="NCBI Taxonomy" id="3694"/>
    <lineage>
        <taxon>Eukaryota</taxon>
        <taxon>Viridiplantae</taxon>
        <taxon>Streptophyta</taxon>
        <taxon>Embryophyta</taxon>
        <taxon>Tracheophyta</taxon>
        <taxon>Spermatophyta</taxon>
        <taxon>Magnoliopsida</taxon>
        <taxon>eudicotyledons</taxon>
        <taxon>Gunneridae</taxon>
        <taxon>Pentapetalae</taxon>
        <taxon>rosids</taxon>
        <taxon>fabids</taxon>
        <taxon>Malpighiales</taxon>
        <taxon>Salicaceae</taxon>
        <taxon>Saliceae</taxon>
        <taxon>Populus</taxon>
    </lineage>
</organism>
<proteinExistence type="predicted"/>
<name>A0A2K2AZW7_POPTR</name>
<evidence type="ECO:0000256" key="1">
    <source>
        <dbReference type="SAM" id="Phobius"/>
    </source>
</evidence>
<keyword evidence="1" id="KW-1133">Transmembrane helix</keyword>
<keyword evidence="1" id="KW-0812">Transmembrane</keyword>
<gene>
    <name evidence="2" type="ORF">POPTR_003G012500</name>
</gene>
<dbReference type="Proteomes" id="UP000006729">
    <property type="component" value="Chromosome 3"/>
</dbReference>
<dbReference type="InParanoid" id="A0A2K2AZW7"/>
<feature type="transmembrane region" description="Helical" evidence="1">
    <location>
        <begin position="21"/>
        <end position="43"/>
    </location>
</feature>
<dbReference type="AlphaFoldDB" id="A0A2K2AZW7"/>